<dbReference type="InterPro" id="IPR012340">
    <property type="entry name" value="NA-bd_OB-fold"/>
</dbReference>
<dbReference type="InterPro" id="IPR011344">
    <property type="entry name" value="ssDNA-bd"/>
</dbReference>
<sequence>MNLNRAIIIGRVTKDPEARTTAGGQAVANLGVATNRVYTDQSGQKQELVEFHNVVAFGRLAEICQQYLKKGQLVMFEGRLQTRSWEGQDGQKRYRTEIVAENMQMGPKAGGGGASTPSAATPADRGQATEEIPVIDADEEEKVNVDDIPF</sequence>
<name>A0A2M8KIE6_9BACT</name>
<protein>
    <recommendedName>
        <fullName evidence="2 3">Single-stranded DNA-binding protein</fullName>
        <shortName evidence="2">SSB</shortName>
    </recommendedName>
</protein>
<dbReference type="EMBL" id="PFEA01000044">
    <property type="protein sequence ID" value="PJE59688.1"/>
    <property type="molecule type" value="Genomic_DNA"/>
</dbReference>
<evidence type="ECO:0000313" key="6">
    <source>
        <dbReference type="Proteomes" id="UP000231086"/>
    </source>
</evidence>
<comment type="caution">
    <text evidence="5">The sequence shown here is derived from an EMBL/GenBank/DDBJ whole genome shotgun (WGS) entry which is preliminary data.</text>
</comment>
<dbReference type="AlphaFoldDB" id="A0A2M8KIE6"/>
<dbReference type="PIRSF" id="PIRSF002070">
    <property type="entry name" value="SSB"/>
    <property type="match status" value="1"/>
</dbReference>
<feature type="region of interest" description="Disordered" evidence="4">
    <location>
        <begin position="104"/>
        <end position="150"/>
    </location>
</feature>
<evidence type="ECO:0000256" key="2">
    <source>
        <dbReference type="HAMAP-Rule" id="MF_00984"/>
    </source>
</evidence>
<dbReference type="GO" id="GO:0003697">
    <property type="term" value="F:single-stranded DNA binding"/>
    <property type="evidence" value="ECO:0007669"/>
    <property type="project" value="UniProtKB-UniRule"/>
</dbReference>
<evidence type="ECO:0000313" key="5">
    <source>
        <dbReference type="EMBL" id="PJE59688.1"/>
    </source>
</evidence>
<dbReference type="SUPFAM" id="SSF50249">
    <property type="entry name" value="Nucleic acid-binding proteins"/>
    <property type="match status" value="1"/>
</dbReference>
<comment type="caution">
    <text evidence="2">Lacks conserved residue(s) required for the propagation of feature annotation.</text>
</comment>
<dbReference type="PANTHER" id="PTHR10302">
    <property type="entry name" value="SINGLE-STRANDED DNA-BINDING PROTEIN"/>
    <property type="match status" value="1"/>
</dbReference>
<evidence type="ECO:0000256" key="1">
    <source>
        <dbReference type="ARBA" id="ARBA00023125"/>
    </source>
</evidence>
<dbReference type="NCBIfam" id="TIGR00621">
    <property type="entry name" value="ssb"/>
    <property type="match status" value="1"/>
</dbReference>
<comment type="subunit">
    <text evidence="2">Homotetramer.</text>
</comment>
<dbReference type="Proteomes" id="UP000231086">
    <property type="component" value="Unassembled WGS sequence"/>
</dbReference>
<dbReference type="PROSITE" id="PS50935">
    <property type="entry name" value="SSB"/>
    <property type="match status" value="1"/>
</dbReference>
<dbReference type="Pfam" id="PF00436">
    <property type="entry name" value="SSB"/>
    <property type="match status" value="1"/>
</dbReference>
<keyword evidence="1 2" id="KW-0238">DNA-binding</keyword>
<dbReference type="CDD" id="cd04496">
    <property type="entry name" value="SSB_OBF"/>
    <property type="match status" value="1"/>
</dbReference>
<gene>
    <name evidence="5" type="ORF">COU85_02330</name>
</gene>
<evidence type="ECO:0000256" key="3">
    <source>
        <dbReference type="PIRNR" id="PIRNR002070"/>
    </source>
</evidence>
<evidence type="ECO:0000256" key="4">
    <source>
        <dbReference type="SAM" id="MobiDB-lite"/>
    </source>
</evidence>
<dbReference type="Gene3D" id="2.40.50.140">
    <property type="entry name" value="Nucleic acid-binding proteins"/>
    <property type="match status" value="1"/>
</dbReference>
<proteinExistence type="inferred from homology"/>
<organism evidence="5 6">
    <name type="scientific">Candidatus Portnoybacteria bacterium CG10_big_fil_rev_8_21_14_0_10_44_7</name>
    <dbReference type="NCBI Taxonomy" id="1974816"/>
    <lineage>
        <taxon>Bacteria</taxon>
        <taxon>Candidatus Portnoyibacteriota</taxon>
    </lineage>
</organism>
<dbReference type="HAMAP" id="MF_00984">
    <property type="entry name" value="SSB"/>
    <property type="match status" value="1"/>
</dbReference>
<dbReference type="GO" id="GO:0006260">
    <property type="term" value="P:DNA replication"/>
    <property type="evidence" value="ECO:0007669"/>
    <property type="project" value="InterPro"/>
</dbReference>
<dbReference type="PANTHER" id="PTHR10302:SF27">
    <property type="entry name" value="SINGLE-STRANDED DNA-BINDING PROTEIN"/>
    <property type="match status" value="1"/>
</dbReference>
<dbReference type="GO" id="GO:0009295">
    <property type="term" value="C:nucleoid"/>
    <property type="evidence" value="ECO:0007669"/>
    <property type="project" value="TreeGrafter"/>
</dbReference>
<dbReference type="InterPro" id="IPR000424">
    <property type="entry name" value="Primosome_PriB/ssb"/>
</dbReference>
<reference evidence="6" key="1">
    <citation type="submission" date="2017-09" db="EMBL/GenBank/DDBJ databases">
        <title>Depth-based differentiation of microbial function through sediment-hosted aquifers and enrichment of novel symbionts in the deep terrestrial subsurface.</title>
        <authorList>
            <person name="Probst A.J."/>
            <person name="Ladd B."/>
            <person name="Jarett J.K."/>
            <person name="Geller-Mcgrath D.E."/>
            <person name="Sieber C.M.K."/>
            <person name="Emerson J.B."/>
            <person name="Anantharaman K."/>
            <person name="Thomas B.C."/>
            <person name="Malmstrom R."/>
            <person name="Stieglmeier M."/>
            <person name="Klingl A."/>
            <person name="Woyke T."/>
            <person name="Ryan C.M."/>
            <person name="Banfield J.F."/>
        </authorList>
    </citation>
    <scope>NUCLEOTIDE SEQUENCE [LARGE SCALE GENOMIC DNA]</scope>
</reference>
<accession>A0A2M8KIE6</accession>